<proteinExistence type="predicted"/>
<evidence type="ECO:0000313" key="2">
    <source>
        <dbReference type="Proteomes" id="UP001055811"/>
    </source>
</evidence>
<reference evidence="2" key="1">
    <citation type="journal article" date="2022" name="Mol. Ecol. Resour.">
        <title>The genomes of chicory, endive, great burdock and yacon provide insights into Asteraceae palaeo-polyploidization history and plant inulin production.</title>
        <authorList>
            <person name="Fan W."/>
            <person name="Wang S."/>
            <person name="Wang H."/>
            <person name="Wang A."/>
            <person name="Jiang F."/>
            <person name="Liu H."/>
            <person name="Zhao H."/>
            <person name="Xu D."/>
            <person name="Zhang Y."/>
        </authorList>
    </citation>
    <scope>NUCLEOTIDE SEQUENCE [LARGE SCALE GENOMIC DNA]</scope>
    <source>
        <strain evidence="2">cv. Punajuju</strain>
    </source>
</reference>
<sequence length="473" mass="54396">MVGDMTQLGSMMAGLMFLWAIFKQWFPEELGNHIENYFRKIGSYFYPYITITFPEYQSDEFERSKAYIAIDRYLSTNSSKKAKRLKANVIRNCKTVILSMAAYEEVTDEFQGIQIWWSSGKSNAPQQTVFSNSDENEKRYYKLTCHRKHRDIITDVYLHHVLDNGMAIIMKNRQRKLYTNGKWTSWSHIIFEHPSTFDTLAMHPEKKKEILNDLRTFRKSENYYKKVGKSWKRGYLLYGPPGTGKSSMIAAIADFLDYDIYDLELTSVNDNTDLKKLLINTTSKSIIVIEDIDCSLDLTGQRKEKKGEKTGKEKNPDQKNEKDKKKKGSEVTLSGLLNFIDGLWSACGSERLIVFTTNFVEKLDPALIRRGRMDKHIELSYCCFETFKALAKNYLDLESHDLFPSISRLLEETNMTPADVAENLMPKSDEEDAESCLLDLIKALNNAKQEARLKALDDVGIKASNEDSSDGEA</sequence>
<keyword evidence="2" id="KW-1185">Reference proteome</keyword>
<gene>
    <name evidence="1" type="ORF">L2E82_26375</name>
</gene>
<name>A0ACB9CQG1_CICIN</name>
<protein>
    <submittedName>
        <fullName evidence="1">Uncharacterized protein</fullName>
    </submittedName>
</protein>
<evidence type="ECO:0000313" key="1">
    <source>
        <dbReference type="EMBL" id="KAI3736539.1"/>
    </source>
</evidence>
<dbReference type="Proteomes" id="UP001055811">
    <property type="component" value="Linkage Group LG05"/>
</dbReference>
<dbReference type="EMBL" id="CM042013">
    <property type="protein sequence ID" value="KAI3736539.1"/>
    <property type="molecule type" value="Genomic_DNA"/>
</dbReference>
<comment type="caution">
    <text evidence="1">The sequence shown here is derived from an EMBL/GenBank/DDBJ whole genome shotgun (WGS) entry which is preliminary data.</text>
</comment>
<accession>A0ACB9CQG1</accession>
<organism evidence="1 2">
    <name type="scientific">Cichorium intybus</name>
    <name type="common">Chicory</name>
    <dbReference type="NCBI Taxonomy" id="13427"/>
    <lineage>
        <taxon>Eukaryota</taxon>
        <taxon>Viridiplantae</taxon>
        <taxon>Streptophyta</taxon>
        <taxon>Embryophyta</taxon>
        <taxon>Tracheophyta</taxon>
        <taxon>Spermatophyta</taxon>
        <taxon>Magnoliopsida</taxon>
        <taxon>eudicotyledons</taxon>
        <taxon>Gunneridae</taxon>
        <taxon>Pentapetalae</taxon>
        <taxon>asterids</taxon>
        <taxon>campanulids</taxon>
        <taxon>Asterales</taxon>
        <taxon>Asteraceae</taxon>
        <taxon>Cichorioideae</taxon>
        <taxon>Cichorieae</taxon>
        <taxon>Cichoriinae</taxon>
        <taxon>Cichorium</taxon>
    </lineage>
</organism>
<reference evidence="1 2" key="2">
    <citation type="journal article" date="2022" name="Mol. Ecol. Resour.">
        <title>The genomes of chicory, endive, great burdock and yacon provide insights into Asteraceae paleo-polyploidization history and plant inulin production.</title>
        <authorList>
            <person name="Fan W."/>
            <person name="Wang S."/>
            <person name="Wang H."/>
            <person name="Wang A."/>
            <person name="Jiang F."/>
            <person name="Liu H."/>
            <person name="Zhao H."/>
            <person name="Xu D."/>
            <person name="Zhang Y."/>
        </authorList>
    </citation>
    <scope>NUCLEOTIDE SEQUENCE [LARGE SCALE GENOMIC DNA]</scope>
    <source>
        <strain evidence="2">cv. Punajuju</strain>
        <tissue evidence="1">Leaves</tissue>
    </source>
</reference>